<name>Q31G08_HYDCU</name>
<protein>
    <recommendedName>
        <fullName evidence="2">RiboL-PSP-HEPN domain-containing protein</fullName>
    </recommendedName>
</protein>
<organism evidence="1">
    <name type="scientific">Hydrogenovibrio crunogenus (strain DSM 25203 / XCL-2)</name>
    <name type="common">Thiomicrospira crunogena</name>
    <dbReference type="NCBI Taxonomy" id="317025"/>
    <lineage>
        <taxon>Bacteria</taxon>
        <taxon>Pseudomonadati</taxon>
        <taxon>Pseudomonadota</taxon>
        <taxon>Gammaproteobacteria</taxon>
        <taxon>Thiotrichales</taxon>
        <taxon>Piscirickettsiaceae</taxon>
        <taxon>Hydrogenovibrio</taxon>
    </lineage>
</organism>
<accession>Q31G08</accession>
<dbReference type="HOGENOM" id="CLU_882590_0_0_6"/>
<reference evidence="1" key="1">
    <citation type="submission" date="2006-07" db="EMBL/GenBank/DDBJ databases">
        <title>Complete sequence of Thiomicrospira crunogena XCL-2.</title>
        <authorList>
            <consortium name="US DOE Joint Genome Institute"/>
            <person name="Copeland A."/>
            <person name="Lucas S."/>
            <person name="Lapidus A."/>
            <person name="Barry K."/>
            <person name="Detter J.C."/>
            <person name="Glavina del Rio T."/>
            <person name="Hammon N."/>
            <person name="Israni S."/>
            <person name="Dalin E."/>
            <person name="Tice H."/>
            <person name="Pitluck S."/>
            <person name="Chain P."/>
            <person name="Malfatti S."/>
            <person name="Shin M."/>
            <person name="Vergez L."/>
            <person name="Schmutz J."/>
            <person name="Larimer F."/>
            <person name="Land M."/>
            <person name="Hauser L."/>
            <person name="Kyrpides N."/>
            <person name="Lykidis A."/>
            <person name="Scott K.M."/>
            <person name="Sievert S."/>
            <person name="Kerfeld C."/>
            <person name="Freyermuth S."/>
            <person name="Dobrinski K."/>
            <person name="Boller A."/>
            <person name="Fitzpatrick K."/>
            <person name="Thoma P."/>
            <person name="Moore J."/>
            <person name="Richardson P."/>
        </authorList>
    </citation>
    <scope>NUCLEOTIDE SEQUENCE</scope>
    <source>
        <strain evidence="1">XCL-2</strain>
    </source>
</reference>
<dbReference type="OrthoDB" id="6117949at2"/>
<dbReference type="STRING" id="317025.Tcr_1320"/>
<dbReference type="EMBL" id="CP000109">
    <property type="protein sequence ID" value="ABB41915.1"/>
    <property type="molecule type" value="Genomic_DNA"/>
</dbReference>
<dbReference type="AlphaFoldDB" id="Q31G08"/>
<evidence type="ECO:0008006" key="2">
    <source>
        <dbReference type="Google" id="ProtNLM"/>
    </source>
</evidence>
<evidence type="ECO:0000313" key="1">
    <source>
        <dbReference type="EMBL" id="ABB41915.1"/>
    </source>
</evidence>
<sequence length="315" mass="36150">MTTQSNFFLQTTKSQKFEDFNTECISDPELRRLFKAFELNMNEVIYVVQSYFNLMVHAKLQEVSGKIFERNRMLAYADALRGEYTEDSERINKDAAERTKKEIENEGFEKYSILETVIKTLNELEKDQVIEISNKSTLRQSIVIIWSAIESLIRDIIRVKLNTNKELAVAFLDSSETAPYWQKKQISFEHLKSHDFDLSGRLGDIALEMNSCSNLSAMKTAISFVFGNESLSFLSLKSGEFYKLYKLRNVIAHRNGIVDEKYKSEVACVEDIGQTVNVTPELFSFCFKSAKELAMRMLQEISNNSIHPNANASAD</sequence>
<dbReference type="KEGG" id="tcx:Tcr_1320"/>
<proteinExistence type="predicted"/>
<gene>
    <name evidence="1" type="ordered locus">Tcr_1320</name>
</gene>
<dbReference type="eggNOG" id="ENOG5033RVV">
    <property type="taxonomic scope" value="Bacteria"/>
</dbReference>